<dbReference type="InterPro" id="IPR032830">
    <property type="entry name" value="XPB/Ssl2_N"/>
</dbReference>
<reference evidence="3" key="2">
    <citation type="submission" date="2020-09" db="EMBL/GenBank/DDBJ databases">
        <authorList>
            <person name="Sun Q."/>
            <person name="Zhou Y."/>
        </authorList>
    </citation>
    <scope>NUCLEOTIDE SEQUENCE</scope>
    <source>
        <strain evidence="3">CGMCC 1.12160</strain>
    </source>
</reference>
<gene>
    <name evidence="3" type="ORF">GCM10011366_24640</name>
</gene>
<keyword evidence="4" id="KW-1185">Reference proteome</keyword>
<feature type="region of interest" description="Disordered" evidence="1">
    <location>
        <begin position="431"/>
        <end position="456"/>
    </location>
</feature>
<evidence type="ECO:0000313" key="3">
    <source>
        <dbReference type="EMBL" id="GGF55813.1"/>
    </source>
</evidence>
<dbReference type="EMBL" id="BMEM01000004">
    <property type="protein sequence ID" value="GGF55813.1"/>
    <property type="molecule type" value="Genomic_DNA"/>
</dbReference>
<dbReference type="Proteomes" id="UP000605670">
    <property type="component" value="Unassembled WGS sequence"/>
</dbReference>
<evidence type="ECO:0000259" key="2">
    <source>
        <dbReference type="Pfam" id="PF13625"/>
    </source>
</evidence>
<protein>
    <recommendedName>
        <fullName evidence="2">Helicase XPB/Ssl2 N-terminal domain-containing protein</fullName>
    </recommendedName>
</protein>
<feature type="compositionally biased region" description="Basic and acidic residues" evidence="1">
    <location>
        <begin position="437"/>
        <end position="453"/>
    </location>
</feature>
<comment type="caution">
    <text evidence="3">The sequence shown here is derived from an EMBL/GenBank/DDBJ whole genome shotgun (WGS) entry which is preliminary data.</text>
</comment>
<evidence type="ECO:0000256" key="1">
    <source>
        <dbReference type="SAM" id="MobiDB-lite"/>
    </source>
</evidence>
<organism evidence="3 4">
    <name type="scientific">Ornithinimicrobium tianjinense</name>
    <dbReference type="NCBI Taxonomy" id="1195761"/>
    <lineage>
        <taxon>Bacteria</taxon>
        <taxon>Bacillati</taxon>
        <taxon>Actinomycetota</taxon>
        <taxon>Actinomycetes</taxon>
        <taxon>Micrococcales</taxon>
        <taxon>Ornithinimicrobiaceae</taxon>
        <taxon>Ornithinimicrobium</taxon>
    </lineage>
</organism>
<dbReference type="AlphaFoldDB" id="A0A917BRA0"/>
<sequence length="746" mass="78561">MRSLADDLRARSDDELAALLRARPDLARPAPSDVTTLAARATTRASIQRALDQLDLAHLQALEAVVVAAPASPAAVAALLDCPVRRARTLMDRLHQLALCWPAPEGMRPARPVAEVVGTPAGLGPEAPGVPEGAALASALEGLGPRPRGLLEALTWGPPVGALSHGGAMADAAETLVAAGLLTRVDEDHVELPREVALALRGGRLHRHPSTEPPALDLAPLDPEVVDAAAGGRAAELIVLVTEVVDLWGSRPPRVLRSGGLAVRDLGRLAAHLEVDTEQAAWLLETAHAAGLLAVDDGGSRSGAEPTWAPTLEADDWSDRSPGERWARLARAWWAMPAAPSLVGTGTTGRVNVLSTQTSYPLARLRRHDTLTALASLPPGAAPDAEQVETLLRWRHPLRSARFGAEHGVGADTALREAEWAGVTGRGALSGPGRALVTDDDRRDVPNGDRHDPAALMEPLVPPAVDHVLLQADLTAIAPGRLDGPVRALVHLVSDVESRGGATVHRFSETSVRRALDLGWTADRVLAELAAVSRTGVPQPLDYLVRDVARRHGQARVGSCAAYLRSDDPALLDRVERDRALGMLQWRRIAPTVLVSPVPAPTVLDLLREEQYGPVVEGGDGGLALAAATTRRTTARPLAPVHVSTVDDEVARQVVALMRRGEGARSSGLDEAGTHTDPVVVTAVLREAVASGSAVWIGYADDAGGVATHLVRPESVEGGRVRATVGEADVVRSFLLHRVTRARAAD</sequence>
<evidence type="ECO:0000313" key="4">
    <source>
        <dbReference type="Proteomes" id="UP000605670"/>
    </source>
</evidence>
<reference evidence="3" key="1">
    <citation type="journal article" date="2014" name="Int. J. Syst. Evol. Microbiol.">
        <title>Complete genome sequence of Corynebacterium casei LMG S-19264T (=DSM 44701T), isolated from a smear-ripened cheese.</title>
        <authorList>
            <consortium name="US DOE Joint Genome Institute (JGI-PGF)"/>
            <person name="Walter F."/>
            <person name="Albersmeier A."/>
            <person name="Kalinowski J."/>
            <person name="Ruckert C."/>
        </authorList>
    </citation>
    <scope>NUCLEOTIDE SEQUENCE</scope>
    <source>
        <strain evidence="3">CGMCC 1.12160</strain>
    </source>
</reference>
<dbReference type="Pfam" id="PF13625">
    <property type="entry name" value="Helicase_C_3"/>
    <property type="match status" value="1"/>
</dbReference>
<accession>A0A917BRA0</accession>
<proteinExistence type="predicted"/>
<name>A0A917BRA0_9MICO</name>
<dbReference type="RefSeq" id="WP_188431217.1">
    <property type="nucleotide sequence ID" value="NZ_BAABKH010000014.1"/>
</dbReference>
<feature type="domain" description="Helicase XPB/Ssl2 N-terminal" evidence="2">
    <location>
        <begin position="468"/>
        <end position="590"/>
    </location>
</feature>